<keyword evidence="1" id="KW-1133">Transmembrane helix</keyword>
<sequence>MISRSPSTPLVFRLMLRELREGLSGFRIFLACLILGIAAIAGVGSLSAALLAGMADQGRVLLAGDAEIRSQHQDFTAEQQEWIKAQGQISRSVRGRTNAFAPATDQRTLVEFRAVDAAYPHYGALETSPQMDHQGLFGPRDGQWGIAVDETLATRLDLDLGGSSDWAAWILNCAPSSPMNPIAPISVSSLARRRSLIWGLCPKPG</sequence>
<protein>
    <recommendedName>
        <fullName evidence="4">MacB-like periplasmic core domain-containing protein</fullName>
    </recommendedName>
</protein>
<dbReference type="GO" id="GO:0005886">
    <property type="term" value="C:plasma membrane"/>
    <property type="evidence" value="ECO:0007669"/>
    <property type="project" value="TreeGrafter"/>
</dbReference>
<feature type="transmembrane region" description="Helical" evidence="1">
    <location>
        <begin position="28"/>
        <end position="52"/>
    </location>
</feature>
<comment type="caution">
    <text evidence="2">The sequence shown here is derived from an EMBL/GenBank/DDBJ whole genome shotgun (WGS) entry which is preliminary data.</text>
</comment>
<dbReference type="RefSeq" id="WP_313981081.1">
    <property type="nucleotide sequence ID" value="NZ_BKCN01000010.1"/>
</dbReference>
<dbReference type="PANTHER" id="PTHR30287">
    <property type="entry name" value="MEMBRANE COMPONENT OF PREDICTED ABC SUPERFAMILY METABOLITE UPTAKE TRANSPORTER"/>
    <property type="match status" value="1"/>
</dbReference>
<dbReference type="Proteomes" id="UP000324996">
    <property type="component" value="Unassembled WGS sequence"/>
</dbReference>
<gene>
    <name evidence="2" type="ORF">JCM17846_21150</name>
</gene>
<keyword evidence="3" id="KW-1185">Reference proteome</keyword>
<dbReference type="AlphaFoldDB" id="A0A5A7N7W6"/>
<evidence type="ECO:0008006" key="4">
    <source>
        <dbReference type="Google" id="ProtNLM"/>
    </source>
</evidence>
<keyword evidence="1" id="KW-0472">Membrane</keyword>
<keyword evidence="1" id="KW-0812">Transmembrane</keyword>
<evidence type="ECO:0000313" key="3">
    <source>
        <dbReference type="Proteomes" id="UP000324996"/>
    </source>
</evidence>
<proteinExistence type="predicted"/>
<name>A0A5A7N7W6_9PROT</name>
<accession>A0A5A7N7W6</accession>
<dbReference type="EMBL" id="BKCN01000010">
    <property type="protein sequence ID" value="GER04433.1"/>
    <property type="molecule type" value="Genomic_DNA"/>
</dbReference>
<organism evidence="2 3">
    <name type="scientific">Iodidimonas nitroreducens</name>
    <dbReference type="NCBI Taxonomy" id="1236968"/>
    <lineage>
        <taxon>Bacteria</taxon>
        <taxon>Pseudomonadati</taxon>
        <taxon>Pseudomonadota</taxon>
        <taxon>Alphaproteobacteria</taxon>
        <taxon>Iodidimonadales</taxon>
        <taxon>Iodidimonadaceae</taxon>
        <taxon>Iodidimonas</taxon>
    </lineage>
</organism>
<dbReference type="PANTHER" id="PTHR30287:SF1">
    <property type="entry name" value="INNER MEMBRANE PROTEIN"/>
    <property type="match status" value="1"/>
</dbReference>
<evidence type="ECO:0000256" key="1">
    <source>
        <dbReference type="SAM" id="Phobius"/>
    </source>
</evidence>
<reference evidence="2 3" key="1">
    <citation type="submission" date="2019-09" db="EMBL/GenBank/DDBJ databases">
        <title>NBRP : Genome information of microbial organism related human and environment.</title>
        <authorList>
            <person name="Hattori M."/>
            <person name="Oshima K."/>
            <person name="Inaba H."/>
            <person name="Suda W."/>
            <person name="Sakamoto M."/>
            <person name="Iino T."/>
            <person name="Kitahara M."/>
            <person name="Oshida Y."/>
            <person name="Iida T."/>
            <person name="Kudo T."/>
            <person name="Itoh T."/>
            <person name="Ohkuma M."/>
        </authorList>
    </citation>
    <scope>NUCLEOTIDE SEQUENCE [LARGE SCALE GENOMIC DNA]</scope>
    <source>
        <strain evidence="2 3">Q-1</strain>
    </source>
</reference>
<dbReference type="InterPro" id="IPR038766">
    <property type="entry name" value="Membrane_comp_ABC_pdt"/>
</dbReference>
<evidence type="ECO:0000313" key="2">
    <source>
        <dbReference type="EMBL" id="GER04433.1"/>
    </source>
</evidence>